<gene>
    <name evidence="1" type="ORF">K6L26_23835</name>
</gene>
<keyword evidence="2" id="KW-1185">Reference proteome</keyword>
<protein>
    <submittedName>
        <fullName evidence="1">Uncharacterized protein</fullName>
    </submittedName>
</protein>
<proteinExistence type="predicted"/>
<accession>A0ACD1FD46</accession>
<dbReference type="Proteomes" id="UP000825598">
    <property type="component" value="Chromosome"/>
</dbReference>
<evidence type="ECO:0000313" key="2">
    <source>
        <dbReference type="Proteomes" id="UP000825598"/>
    </source>
</evidence>
<evidence type="ECO:0000313" key="1">
    <source>
        <dbReference type="EMBL" id="QZH65004.1"/>
    </source>
</evidence>
<sequence length="76" mass="8412">MGTNPYVRARAEAAQLSRHHAPDDPVLVAARQRMHEAFVVHKIGQLLDKPRVPLTADLRARVDALLDEHQTQAAVA</sequence>
<name>A0ACD1FD46_MYCFR</name>
<dbReference type="EMBL" id="CP081673">
    <property type="protein sequence ID" value="QZH65004.1"/>
    <property type="molecule type" value="Genomic_DNA"/>
</dbReference>
<reference evidence="1" key="1">
    <citation type="submission" date="2021-07" db="EMBL/GenBank/DDBJ databases">
        <title>Complete Genome Sequences of Mycobacterium farcinogenes Isolated from Clinical Specimens from Patients in Thailand.</title>
        <authorList>
            <person name="Sodsai P."/>
        </authorList>
    </citation>
    <scope>NUCLEOTIDE SEQUENCE</scope>
    <source>
        <strain evidence="1">BKK/CU-MFGFA-001</strain>
    </source>
</reference>
<organism evidence="1 2">
    <name type="scientific">Mycolicibacterium farcinogenes</name>
    <name type="common">Mycobacterium farcinogenes</name>
    <dbReference type="NCBI Taxonomy" id="1802"/>
    <lineage>
        <taxon>Bacteria</taxon>
        <taxon>Bacillati</taxon>
        <taxon>Actinomycetota</taxon>
        <taxon>Actinomycetes</taxon>
        <taxon>Mycobacteriales</taxon>
        <taxon>Mycobacteriaceae</taxon>
        <taxon>Mycolicibacterium</taxon>
    </lineage>
</organism>